<name>A0A6C0LUK4_9ZZZZ</name>
<organism evidence="1">
    <name type="scientific">viral metagenome</name>
    <dbReference type="NCBI Taxonomy" id="1070528"/>
    <lineage>
        <taxon>unclassified sequences</taxon>
        <taxon>metagenomes</taxon>
        <taxon>organismal metagenomes</taxon>
    </lineage>
</organism>
<protein>
    <submittedName>
        <fullName evidence="1">Uncharacterized protein</fullName>
    </submittedName>
</protein>
<sequence length="31" mass="3274">MSKCFDTHLSILVVVLVIQAAIIAKTSGNSN</sequence>
<dbReference type="EMBL" id="MN740560">
    <property type="protein sequence ID" value="QHU33688.1"/>
    <property type="molecule type" value="Genomic_DNA"/>
</dbReference>
<dbReference type="AlphaFoldDB" id="A0A6C0LUK4"/>
<accession>A0A6C0LUK4</accession>
<reference evidence="1" key="1">
    <citation type="journal article" date="2020" name="Nature">
        <title>Giant virus diversity and host interactions through global metagenomics.</title>
        <authorList>
            <person name="Schulz F."/>
            <person name="Roux S."/>
            <person name="Paez-Espino D."/>
            <person name="Jungbluth S."/>
            <person name="Walsh D.A."/>
            <person name="Denef V.J."/>
            <person name="McMahon K.D."/>
            <person name="Konstantinidis K.T."/>
            <person name="Eloe-Fadrosh E.A."/>
            <person name="Kyrpides N.C."/>
            <person name="Woyke T."/>
        </authorList>
    </citation>
    <scope>NUCLEOTIDE SEQUENCE</scope>
    <source>
        <strain evidence="1">GVMAG-S-1016704-121</strain>
    </source>
</reference>
<evidence type="ECO:0000313" key="1">
    <source>
        <dbReference type="EMBL" id="QHU33688.1"/>
    </source>
</evidence>
<proteinExistence type="predicted"/>